<evidence type="ECO:0008006" key="2">
    <source>
        <dbReference type="Google" id="ProtNLM"/>
    </source>
</evidence>
<comment type="caution">
    <text evidence="1">The sequence shown here is derived from an EMBL/GenBank/DDBJ whole genome shotgun (WGS) entry which is preliminary data.</text>
</comment>
<dbReference type="Pfam" id="PF05973">
    <property type="entry name" value="Gp49"/>
    <property type="match status" value="1"/>
</dbReference>
<accession>E6QW52</accession>
<proteinExistence type="predicted"/>
<sequence length="114" mass="13263">MVNDTQKTPLQFYKNSGGNEPVRDWLKELDEPDRYAIGQDLMRAQWHWPVGMPLCRPMGQGLWEIRTNLPSSRIARVLVCLHKGRLVALHGFIKKTQKTPDDELTLARKRQKEL</sequence>
<evidence type="ECO:0000313" key="1">
    <source>
        <dbReference type="EMBL" id="CBI11475.1"/>
    </source>
</evidence>
<reference evidence="1" key="1">
    <citation type="submission" date="2009-10" db="EMBL/GenBank/DDBJ databases">
        <title>Diversity of trophic interactions inside an arsenic-rich microbial ecosystem.</title>
        <authorList>
            <person name="Bertin P.N."/>
            <person name="Heinrich-Salmeron A."/>
            <person name="Pelletier E."/>
            <person name="Goulhen-Chollet F."/>
            <person name="Arsene-Ploetze F."/>
            <person name="Gallien S."/>
            <person name="Calteau A."/>
            <person name="Vallenet D."/>
            <person name="Casiot C."/>
            <person name="Chane-Woon-Ming B."/>
            <person name="Giloteaux L."/>
            <person name="Barakat M."/>
            <person name="Bonnefoy V."/>
            <person name="Bruneel O."/>
            <person name="Chandler M."/>
            <person name="Cleiss J."/>
            <person name="Duran R."/>
            <person name="Elbaz-Poulichet F."/>
            <person name="Fonknechten N."/>
            <person name="Lauga B."/>
            <person name="Mornico D."/>
            <person name="Ortet P."/>
            <person name="Schaeffer C."/>
            <person name="Siguier P."/>
            <person name="Alexander Thil Smith A."/>
            <person name="Van Dorsselaer A."/>
            <person name="Weissenbach J."/>
            <person name="Medigue C."/>
            <person name="Le Paslier D."/>
        </authorList>
    </citation>
    <scope>NUCLEOTIDE SEQUENCE</scope>
</reference>
<name>E6QW52_9ZZZZ</name>
<protein>
    <recommendedName>
        <fullName evidence="2">Protein containing DUF891</fullName>
    </recommendedName>
</protein>
<dbReference type="EMBL" id="CABR01000145">
    <property type="protein sequence ID" value="CBI11475.1"/>
    <property type="molecule type" value="Genomic_DNA"/>
</dbReference>
<organism evidence="1">
    <name type="scientific">mine drainage metagenome</name>
    <dbReference type="NCBI Taxonomy" id="410659"/>
    <lineage>
        <taxon>unclassified sequences</taxon>
        <taxon>metagenomes</taxon>
        <taxon>ecological metagenomes</taxon>
    </lineage>
</organism>
<gene>
    <name evidence="1" type="ORF">CARN7_2305</name>
</gene>
<dbReference type="AlphaFoldDB" id="E6QW52"/>
<dbReference type="InterPro" id="IPR009241">
    <property type="entry name" value="HigB-like"/>
</dbReference>